<dbReference type="Pfam" id="PF09586">
    <property type="entry name" value="YfhO"/>
    <property type="match status" value="1"/>
</dbReference>
<evidence type="ECO:0000256" key="1">
    <source>
        <dbReference type="SAM" id="Phobius"/>
    </source>
</evidence>
<dbReference type="PANTHER" id="PTHR38454">
    <property type="entry name" value="INTEGRAL MEMBRANE PROTEIN-RELATED"/>
    <property type="match status" value="1"/>
</dbReference>
<feature type="transmembrane region" description="Helical" evidence="1">
    <location>
        <begin position="76"/>
        <end position="93"/>
    </location>
</feature>
<accession>A0A381T919</accession>
<feature type="transmembrane region" description="Helical" evidence="1">
    <location>
        <begin position="99"/>
        <end position="120"/>
    </location>
</feature>
<feature type="transmembrane region" description="Helical" evidence="1">
    <location>
        <begin position="200"/>
        <end position="220"/>
    </location>
</feature>
<feature type="transmembrane region" description="Helical" evidence="1">
    <location>
        <begin position="322"/>
        <end position="341"/>
    </location>
</feature>
<feature type="transmembrane region" description="Helical" evidence="1">
    <location>
        <begin position="166"/>
        <end position="188"/>
    </location>
</feature>
<name>A0A381T919_9ZZZZ</name>
<feature type="transmembrane region" description="Helical" evidence="1">
    <location>
        <begin position="419"/>
        <end position="437"/>
    </location>
</feature>
<gene>
    <name evidence="2" type="ORF">METZ01_LOCUS63147</name>
</gene>
<proteinExistence type="predicted"/>
<organism evidence="2">
    <name type="scientific">marine metagenome</name>
    <dbReference type="NCBI Taxonomy" id="408172"/>
    <lineage>
        <taxon>unclassified sequences</taxon>
        <taxon>metagenomes</taxon>
        <taxon>ecological metagenomes</taxon>
    </lineage>
</organism>
<keyword evidence="1" id="KW-0472">Membrane</keyword>
<dbReference type="EMBL" id="UINC01003913">
    <property type="protein sequence ID" value="SVA10293.1"/>
    <property type="molecule type" value="Genomic_DNA"/>
</dbReference>
<keyword evidence="1" id="KW-0812">Transmembrane</keyword>
<feature type="transmembrane region" description="Helical" evidence="1">
    <location>
        <begin position="496"/>
        <end position="513"/>
    </location>
</feature>
<feature type="transmembrane region" description="Helical" evidence="1">
    <location>
        <begin position="746"/>
        <end position="767"/>
    </location>
</feature>
<reference evidence="2" key="1">
    <citation type="submission" date="2018-05" db="EMBL/GenBank/DDBJ databases">
        <authorList>
            <person name="Lanie J.A."/>
            <person name="Ng W.-L."/>
            <person name="Kazmierczak K.M."/>
            <person name="Andrzejewski T.M."/>
            <person name="Davidsen T.M."/>
            <person name="Wayne K.J."/>
            <person name="Tettelin H."/>
            <person name="Glass J.I."/>
            <person name="Rusch D."/>
            <person name="Podicherti R."/>
            <person name="Tsui H.-C.T."/>
            <person name="Winkler M.E."/>
        </authorList>
    </citation>
    <scope>NUCLEOTIDE SEQUENCE</scope>
</reference>
<feature type="transmembrane region" description="Helical" evidence="1">
    <location>
        <begin position="471"/>
        <end position="489"/>
    </location>
</feature>
<feature type="transmembrane region" description="Helical" evidence="1">
    <location>
        <begin position="348"/>
        <end position="368"/>
    </location>
</feature>
<dbReference type="PANTHER" id="PTHR38454:SF1">
    <property type="entry name" value="INTEGRAL MEMBRANE PROTEIN"/>
    <property type="match status" value="1"/>
</dbReference>
<dbReference type="InterPro" id="IPR018580">
    <property type="entry name" value="Uncharacterised_YfhO"/>
</dbReference>
<keyword evidence="1" id="KW-1133">Transmembrane helix</keyword>
<evidence type="ECO:0000313" key="2">
    <source>
        <dbReference type="EMBL" id="SVA10293.1"/>
    </source>
</evidence>
<feature type="transmembrane region" description="Helical" evidence="1">
    <location>
        <begin position="127"/>
        <end position="146"/>
    </location>
</feature>
<feature type="transmembrane region" description="Helical" evidence="1">
    <location>
        <begin position="388"/>
        <end position="407"/>
    </location>
</feature>
<dbReference type="AlphaFoldDB" id="A0A381T919"/>
<protein>
    <recommendedName>
        <fullName evidence="3">Membrane protein 6-pyruvoyl-tetrahydropterin synthase-related domain-containing protein</fullName>
    </recommendedName>
</protein>
<evidence type="ECO:0008006" key="3">
    <source>
        <dbReference type="Google" id="ProtNLM"/>
    </source>
</evidence>
<sequence>MYFSPVLQGKKILQNDIVQYSGMAKQQSDFREKTDSETYWTNGAFSGMPTYQLGAKYPHNYIKKLDLLLRFLPRPADYLFLYFLGFYILMLSLKVEYRLAVLGALSFGFSTYLIIIIGAGHNAKAHAIAYMPLVLAGVLMVFNGKYSKGFLLSTLALGLQFCANHFQMTYYLMFIVLLIGFYTMIDCWKKDQTRHYFKSLGILFSALFIALSLNATNLMATGEYISESTRGNSSELTINPDGTFKEVSAGLDKAYITQWSYGIFESLNLFIPRIMGGGSVEDVGLESNFYSFLRKNGYSALESKQIVENTPTYWGDQPFVEAPAYIGSVVFFLFVFSLFIIKGKYRNWAISAIVISLLLSYGKNLIFLTDLFIDYFPLYDKFRAVSSIQVILELCIPFVAILGLSEITANKSNDKNITYLIRALVIFSLIFLALFLFKGSLTFSGINDVNINPSILEAIKQDRMDIYSNELFRVLLFVLLAFTALFVYLKKKIKSEVLIIVLVVLVLVDLVPFNRQYVNNTNFVDADLVDNPYSIDQVNSEILKDKSYFRVLDLTTNSTVASYYHNSVMGYHAAKLSSYNEILEFYIKNTHMNTLNMLNTKYVIFNNEEGSSQLYVNESANGAAWFIDSIINVDSKDEEIVALDSLNNKTNAISTEIESKKFINDDSYVKLLEFNPNKITYEYNTKDDGFIVFSEVFYPNGWHSYIDGEKTQHFNVNYILRGMNVKSGSHIIEFVFDPDVVKKGSMVSLSASLLLFIIIIGMLYKFFIKELEIEN</sequence>